<dbReference type="PANTHER" id="PTHR12844">
    <property type="entry name" value="CONNECTOR ENCHANCER OF KINASE SUPPRESSOR OF RAS"/>
    <property type="match status" value="1"/>
</dbReference>
<evidence type="ECO:0000313" key="3">
    <source>
        <dbReference type="Proteomes" id="UP000000304"/>
    </source>
</evidence>
<keyword evidence="3" id="KW-1185">Reference proteome</keyword>
<dbReference type="GO" id="GO:0007173">
    <property type="term" value="P:epidermal growth factor receptor signaling pathway"/>
    <property type="evidence" value="ECO:0007669"/>
    <property type="project" value="EnsemblMetazoa"/>
</dbReference>
<dbReference type="GO" id="GO:0005078">
    <property type="term" value="F:MAP-kinase scaffold activity"/>
    <property type="evidence" value="ECO:0007669"/>
    <property type="project" value="EnsemblMetazoa"/>
</dbReference>
<dbReference type="InterPro" id="IPR051566">
    <property type="entry name" value="CNKSR"/>
</dbReference>
<dbReference type="GO" id="GO:0008293">
    <property type="term" value="P:torso signaling pathway"/>
    <property type="evidence" value="ECO:0007669"/>
    <property type="project" value="EnsemblMetazoa"/>
</dbReference>
<dbReference type="GO" id="GO:0007362">
    <property type="term" value="P:terminal region determination"/>
    <property type="evidence" value="ECO:0007669"/>
    <property type="project" value="EnsemblMetazoa"/>
</dbReference>
<gene>
    <name evidence="2" type="primary">Dsim\GD15318</name>
    <name evidence="2" type="ORF">Dsim_GD15318</name>
</gene>
<dbReference type="GO" id="GO:0046579">
    <property type="term" value="P:positive regulation of Ras protein signal transduction"/>
    <property type="evidence" value="ECO:0007669"/>
    <property type="project" value="EnsemblMetazoa"/>
</dbReference>
<protein>
    <submittedName>
        <fullName evidence="2">GD15318</fullName>
    </submittedName>
</protein>
<dbReference type="EMBL" id="CH981775">
    <property type="protein sequence ID" value="EDX15394.1"/>
    <property type="molecule type" value="Genomic_DNA"/>
</dbReference>
<dbReference type="PANTHER" id="PTHR12844:SF42">
    <property type="entry name" value="CONNECTOR ENHANCER OF KSR PROTEIN CNK"/>
    <property type="match status" value="1"/>
</dbReference>
<dbReference type="GO" id="GO:0005938">
    <property type="term" value="C:cell cortex"/>
    <property type="evidence" value="ECO:0007669"/>
    <property type="project" value="EnsemblMetazoa"/>
</dbReference>
<dbReference type="STRING" id="7240.B4NS16"/>
<dbReference type="GO" id="GO:0005829">
    <property type="term" value="C:cytosol"/>
    <property type="evidence" value="ECO:0007669"/>
    <property type="project" value="EnsemblMetazoa"/>
</dbReference>
<dbReference type="GO" id="GO:0008286">
    <property type="term" value="P:insulin receptor signaling pathway"/>
    <property type="evidence" value="ECO:0007669"/>
    <property type="project" value="EnsemblMetazoa"/>
</dbReference>
<dbReference type="Gene3D" id="1.10.150.50">
    <property type="entry name" value="Transcription Factor, Ets-1"/>
    <property type="match status" value="1"/>
</dbReference>
<accession>B4NS16</accession>
<dbReference type="AlphaFoldDB" id="B4NS16"/>
<reference evidence="2 3" key="1">
    <citation type="journal article" date="2007" name="Nature">
        <title>Evolution of genes and genomes on the Drosophila phylogeny.</title>
        <authorList>
            <consortium name="Drosophila 12 Genomes Consortium"/>
            <person name="Clark A.G."/>
            <person name="Eisen M.B."/>
            <person name="Smith D.R."/>
            <person name="Bergman C.M."/>
            <person name="Oliver B."/>
            <person name="Markow T.A."/>
            <person name="Kaufman T.C."/>
            <person name="Kellis M."/>
            <person name="Gelbart W."/>
            <person name="Iyer V.N."/>
            <person name="Pollard D.A."/>
            <person name="Sackton T.B."/>
            <person name="Larracuente A.M."/>
            <person name="Singh N.D."/>
            <person name="Abad J.P."/>
            <person name="Abt D.N."/>
            <person name="Adryan B."/>
            <person name="Aguade M."/>
            <person name="Akashi H."/>
            <person name="Anderson W.W."/>
            <person name="Aquadro C.F."/>
            <person name="Ardell D.H."/>
            <person name="Arguello R."/>
            <person name="Artieri C.G."/>
            <person name="Barbash D.A."/>
            <person name="Barker D."/>
            <person name="Barsanti P."/>
            <person name="Batterham P."/>
            <person name="Batzoglou S."/>
            <person name="Begun D."/>
            <person name="Bhutkar A."/>
            <person name="Blanco E."/>
            <person name="Bosak S.A."/>
            <person name="Bradley R.K."/>
            <person name="Brand A.D."/>
            <person name="Brent M.R."/>
            <person name="Brooks A.N."/>
            <person name="Brown R.H."/>
            <person name="Butlin R.K."/>
            <person name="Caggese C."/>
            <person name="Calvi B.R."/>
            <person name="Bernardo de Carvalho A."/>
            <person name="Caspi A."/>
            <person name="Castrezana S."/>
            <person name="Celniker S.E."/>
            <person name="Chang J.L."/>
            <person name="Chapple C."/>
            <person name="Chatterji S."/>
            <person name="Chinwalla A."/>
            <person name="Civetta A."/>
            <person name="Clifton S.W."/>
            <person name="Comeron J.M."/>
            <person name="Costello J.C."/>
            <person name="Coyne J.A."/>
            <person name="Daub J."/>
            <person name="David R.G."/>
            <person name="Delcher A.L."/>
            <person name="Delehaunty K."/>
            <person name="Do C.B."/>
            <person name="Ebling H."/>
            <person name="Edwards K."/>
            <person name="Eickbush T."/>
            <person name="Evans J.D."/>
            <person name="Filipski A."/>
            <person name="Findeiss S."/>
            <person name="Freyhult E."/>
            <person name="Fulton L."/>
            <person name="Fulton R."/>
            <person name="Garcia A.C."/>
            <person name="Gardiner A."/>
            <person name="Garfield D.A."/>
            <person name="Garvin B.E."/>
            <person name="Gibson G."/>
            <person name="Gilbert D."/>
            <person name="Gnerre S."/>
            <person name="Godfrey J."/>
            <person name="Good R."/>
            <person name="Gotea V."/>
            <person name="Gravely B."/>
            <person name="Greenberg A.J."/>
            <person name="Griffiths-Jones S."/>
            <person name="Gross S."/>
            <person name="Guigo R."/>
            <person name="Gustafson E.A."/>
            <person name="Haerty W."/>
            <person name="Hahn M.W."/>
            <person name="Halligan D.L."/>
            <person name="Halpern A.L."/>
            <person name="Halter G.M."/>
            <person name="Han M.V."/>
            <person name="Heger A."/>
            <person name="Hillier L."/>
            <person name="Hinrichs A.S."/>
            <person name="Holmes I."/>
            <person name="Hoskins R.A."/>
            <person name="Hubisz M.J."/>
            <person name="Hultmark D."/>
            <person name="Huntley M.A."/>
            <person name="Jaffe D.B."/>
            <person name="Jagadeeshan S."/>
            <person name="Jeck W.R."/>
            <person name="Johnson J."/>
            <person name="Jones C.D."/>
            <person name="Jordan W.C."/>
            <person name="Karpen G.H."/>
            <person name="Kataoka E."/>
            <person name="Keightley P.D."/>
            <person name="Kheradpour P."/>
            <person name="Kirkness E.F."/>
            <person name="Koerich L.B."/>
            <person name="Kristiansen K."/>
            <person name="Kudrna D."/>
            <person name="Kulathinal R.J."/>
            <person name="Kumar S."/>
            <person name="Kwok R."/>
            <person name="Lander E."/>
            <person name="Langley C.H."/>
            <person name="Lapoint R."/>
            <person name="Lazzaro B.P."/>
            <person name="Lee S.J."/>
            <person name="Levesque L."/>
            <person name="Li R."/>
            <person name="Lin C.F."/>
            <person name="Lin M.F."/>
            <person name="Lindblad-Toh K."/>
            <person name="Llopart A."/>
            <person name="Long M."/>
            <person name="Low L."/>
            <person name="Lozovsky E."/>
            <person name="Lu J."/>
            <person name="Luo M."/>
            <person name="Machado C.A."/>
            <person name="Makalowski W."/>
            <person name="Marzo M."/>
            <person name="Matsuda M."/>
            <person name="Matzkin L."/>
            <person name="McAllister B."/>
            <person name="McBride C.S."/>
            <person name="McKernan B."/>
            <person name="McKernan K."/>
            <person name="Mendez-Lago M."/>
            <person name="Minx P."/>
            <person name="Mollenhauer M.U."/>
            <person name="Montooth K."/>
            <person name="Mount S.M."/>
            <person name="Mu X."/>
            <person name="Myers E."/>
            <person name="Negre B."/>
            <person name="Newfeld S."/>
            <person name="Nielsen R."/>
            <person name="Noor M.A."/>
            <person name="O'Grady P."/>
            <person name="Pachter L."/>
            <person name="Papaceit M."/>
            <person name="Parisi M.J."/>
            <person name="Parisi M."/>
            <person name="Parts L."/>
            <person name="Pedersen J.S."/>
            <person name="Pesole G."/>
            <person name="Phillippy A.M."/>
            <person name="Ponting C.P."/>
            <person name="Pop M."/>
            <person name="Porcelli D."/>
            <person name="Powell J.R."/>
            <person name="Prohaska S."/>
            <person name="Pruitt K."/>
            <person name="Puig M."/>
            <person name="Quesneville H."/>
            <person name="Ram K.R."/>
            <person name="Rand D."/>
            <person name="Rasmussen M.D."/>
            <person name="Reed L.K."/>
            <person name="Reenan R."/>
            <person name="Reily A."/>
            <person name="Remington K.A."/>
            <person name="Rieger T.T."/>
            <person name="Ritchie M.G."/>
            <person name="Robin C."/>
            <person name="Rogers Y.H."/>
            <person name="Rohde C."/>
            <person name="Rozas J."/>
            <person name="Rubenfield M.J."/>
            <person name="Ruiz A."/>
            <person name="Russo S."/>
            <person name="Salzberg S.L."/>
            <person name="Sanchez-Gracia A."/>
            <person name="Saranga D.J."/>
            <person name="Sato H."/>
            <person name="Schaeffer S.W."/>
            <person name="Schatz M.C."/>
            <person name="Schlenke T."/>
            <person name="Schwartz R."/>
            <person name="Segarra C."/>
            <person name="Singh R.S."/>
            <person name="Sirot L."/>
            <person name="Sirota M."/>
            <person name="Sisneros N.B."/>
            <person name="Smith C.D."/>
            <person name="Smith T.F."/>
            <person name="Spieth J."/>
            <person name="Stage D.E."/>
            <person name="Stark A."/>
            <person name="Stephan W."/>
            <person name="Strausberg R.L."/>
            <person name="Strempel S."/>
            <person name="Sturgill D."/>
            <person name="Sutton G."/>
            <person name="Sutton G.G."/>
            <person name="Tao W."/>
            <person name="Teichmann S."/>
            <person name="Tobari Y.N."/>
            <person name="Tomimura Y."/>
            <person name="Tsolas J.M."/>
            <person name="Valente V.L."/>
            <person name="Venter E."/>
            <person name="Venter J.C."/>
            <person name="Vicario S."/>
            <person name="Vieira F.G."/>
            <person name="Vilella A.J."/>
            <person name="Villasante A."/>
            <person name="Walenz B."/>
            <person name="Wang J."/>
            <person name="Wasserman M."/>
            <person name="Watts T."/>
            <person name="Wilson D."/>
            <person name="Wilson R.K."/>
            <person name="Wing R.A."/>
            <person name="Wolfner M.F."/>
            <person name="Wong A."/>
            <person name="Wong G.K."/>
            <person name="Wu C.I."/>
            <person name="Wu G."/>
            <person name="Yamamoto D."/>
            <person name="Yang H.P."/>
            <person name="Yang S.P."/>
            <person name="Yorke J.A."/>
            <person name="Yoshida K."/>
            <person name="Zdobnov E."/>
            <person name="Zhang P."/>
            <person name="Zhang Y."/>
            <person name="Zimin A.V."/>
            <person name="Baldwin J."/>
            <person name="Abdouelleil A."/>
            <person name="Abdulkadir J."/>
            <person name="Abebe A."/>
            <person name="Abera B."/>
            <person name="Abreu J."/>
            <person name="Acer S.C."/>
            <person name="Aftuck L."/>
            <person name="Alexander A."/>
            <person name="An P."/>
            <person name="Anderson E."/>
            <person name="Anderson S."/>
            <person name="Arachi H."/>
            <person name="Azer M."/>
            <person name="Bachantsang P."/>
            <person name="Barry A."/>
            <person name="Bayul T."/>
            <person name="Berlin A."/>
            <person name="Bessette D."/>
            <person name="Bloom T."/>
            <person name="Blye J."/>
            <person name="Boguslavskiy L."/>
            <person name="Bonnet C."/>
            <person name="Boukhgalter B."/>
            <person name="Bourzgui I."/>
            <person name="Brown A."/>
            <person name="Cahill P."/>
            <person name="Channer S."/>
            <person name="Cheshatsang Y."/>
            <person name="Chuda L."/>
            <person name="Citroen M."/>
            <person name="Collymore A."/>
            <person name="Cooke P."/>
            <person name="Costello M."/>
            <person name="D'Aco K."/>
            <person name="Daza R."/>
            <person name="De Haan G."/>
            <person name="DeGray S."/>
            <person name="DeMaso C."/>
            <person name="Dhargay N."/>
            <person name="Dooley K."/>
            <person name="Dooley E."/>
            <person name="Doricent M."/>
            <person name="Dorje P."/>
            <person name="Dorjee K."/>
            <person name="Dupes A."/>
            <person name="Elong R."/>
            <person name="Falk J."/>
            <person name="Farina A."/>
            <person name="Faro S."/>
            <person name="Ferguson D."/>
            <person name="Fisher S."/>
            <person name="Foley C.D."/>
            <person name="Franke A."/>
            <person name="Friedrich D."/>
            <person name="Gadbois L."/>
            <person name="Gearin G."/>
            <person name="Gearin C.R."/>
            <person name="Giannoukos G."/>
            <person name="Goode T."/>
            <person name="Graham J."/>
            <person name="Grandbois E."/>
            <person name="Grewal S."/>
            <person name="Gyaltsen K."/>
            <person name="Hafez N."/>
            <person name="Hagos B."/>
            <person name="Hall J."/>
            <person name="Henson C."/>
            <person name="Hollinger A."/>
            <person name="Honan T."/>
            <person name="Huard M.D."/>
            <person name="Hughes L."/>
            <person name="Hurhula B."/>
            <person name="Husby M.E."/>
            <person name="Kamat A."/>
            <person name="Kanga B."/>
            <person name="Kashin S."/>
            <person name="Khazanovich D."/>
            <person name="Kisner P."/>
            <person name="Lance K."/>
            <person name="Lara M."/>
            <person name="Lee W."/>
            <person name="Lennon N."/>
            <person name="Letendre F."/>
            <person name="LeVine R."/>
            <person name="Lipovsky A."/>
            <person name="Liu X."/>
            <person name="Liu J."/>
            <person name="Liu S."/>
            <person name="Lokyitsang T."/>
            <person name="Lokyitsang Y."/>
            <person name="Lubonja R."/>
            <person name="Lui A."/>
            <person name="MacDonald P."/>
            <person name="Magnisalis V."/>
            <person name="Maru K."/>
            <person name="Matthews C."/>
            <person name="McCusker W."/>
            <person name="McDonough S."/>
            <person name="Mehta T."/>
            <person name="Meldrim J."/>
            <person name="Meneus L."/>
            <person name="Mihai O."/>
            <person name="Mihalev A."/>
            <person name="Mihova T."/>
            <person name="Mittelman R."/>
            <person name="Mlenga V."/>
            <person name="Montmayeur A."/>
            <person name="Mulrain L."/>
            <person name="Navidi A."/>
            <person name="Naylor J."/>
            <person name="Negash T."/>
            <person name="Nguyen T."/>
            <person name="Nguyen N."/>
            <person name="Nicol R."/>
            <person name="Norbu C."/>
            <person name="Norbu N."/>
            <person name="Novod N."/>
            <person name="O'Neill B."/>
            <person name="Osman S."/>
            <person name="Markiewicz E."/>
            <person name="Oyono O.L."/>
            <person name="Patti C."/>
            <person name="Phunkhang P."/>
            <person name="Pierre F."/>
            <person name="Priest M."/>
            <person name="Raghuraman S."/>
            <person name="Rege F."/>
            <person name="Reyes R."/>
            <person name="Rise C."/>
            <person name="Rogov P."/>
            <person name="Ross K."/>
            <person name="Ryan E."/>
            <person name="Settipalli S."/>
            <person name="Shea T."/>
            <person name="Sherpa N."/>
            <person name="Shi L."/>
            <person name="Shih D."/>
            <person name="Sparrow T."/>
            <person name="Spaulding J."/>
            <person name="Stalker J."/>
            <person name="Stange-Thomann N."/>
            <person name="Stavropoulos S."/>
            <person name="Stone C."/>
            <person name="Strader C."/>
            <person name="Tesfaye S."/>
            <person name="Thomson T."/>
            <person name="Thoulutsang Y."/>
            <person name="Thoulutsang D."/>
            <person name="Topham K."/>
            <person name="Topping I."/>
            <person name="Tsamla T."/>
            <person name="Vassiliev H."/>
            <person name="Vo A."/>
            <person name="Wangchuk T."/>
            <person name="Wangdi T."/>
            <person name="Weiand M."/>
            <person name="Wilkinson J."/>
            <person name="Wilson A."/>
            <person name="Yadav S."/>
            <person name="Young G."/>
            <person name="Yu Q."/>
            <person name="Zembek L."/>
            <person name="Zhong D."/>
            <person name="Zimmer A."/>
            <person name="Zwirko Z."/>
            <person name="Jaffe D.B."/>
            <person name="Alvarez P."/>
            <person name="Brockman W."/>
            <person name="Butler J."/>
            <person name="Chin C."/>
            <person name="Gnerre S."/>
            <person name="Grabherr M."/>
            <person name="Kleber M."/>
            <person name="Mauceli E."/>
            <person name="MacCallum I."/>
        </authorList>
    </citation>
    <scope>NUCLEOTIDE SEQUENCE [LARGE SCALE GENOMIC DNA]</scope>
    <source>
        <strain evidence="3">white501</strain>
    </source>
</reference>
<name>B4NS16_DROSI</name>
<proteinExistence type="predicted"/>
<dbReference type="GO" id="GO:0007474">
    <property type="term" value="P:imaginal disc-derived wing vein specification"/>
    <property type="evidence" value="ECO:0007669"/>
    <property type="project" value="EnsemblMetazoa"/>
</dbReference>
<organism evidence="2 3">
    <name type="scientific">Drosophila simulans</name>
    <name type="common">Fruit fly</name>
    <dbReference type="NCBI Taxonomy" id="7240"/>
    <lineage>
        <taxon>Eukaryota</taxon>
        <taxon>Metazoa</taxon>
        <taxon>Ecdysozoa</taxon>
        <taxon>Arthropoda</taxon>
        <taxon>Hexapoda</taxon>
        <taxon>Insecta</taxon>
        <taxon>Pterygota</taxon>
        <taxon>Neoptera</taxon>
        <taxon>Endopterygota</taxon>
        <taxon>Diptera</taxon>
        <taxon>Brachycera</taxon>
        <taxon>Muscomorpha</taxon>
        <taxon>Ephydroidea</taxon>
        <taxon>Drosophilidae</taxon>
        <taxon>Drosophila</taxon>
        <taxon>Sophophora</taxon>
    </lineage>
</organism>
<dbReference type="GO" id="GO:0051607">
    <property type="term" value="P:defense response to virus"/>
    <property type="evidence" value="ECO:0007669"/>
    <property type="project" value="EnsemblMetazoa"/>
</dbReference>
<dbReference type="SMART" id="SM00454">
    <property type="entry name" value="SAM"/>
    <property type="match status" value="1"/>
</dbReference>
<dbReference type="GO" id="GO:0045177">
    <property type="term" value="C:apical part of cell"/>
    <property type="evidence" value="ECO:0007669"/>
    <property type="project" value="EnsemblMetazoa"/>
</dbReference>
<dbReference type="GO" id="GO:0007426">
    <property type="term" value="P:tracheal outgrowth, open tracheal system"/>
    <property type="evidence" value="ECO:0007669"/>
    <property type="project" value="EnsemblMetazoa"/>
</dbReference>
<dbReference type="GO" id="GO:0007427">
    <property type="term" value="P:epithelial cell migration, open tracheal system"/>
    <property type="evidence" value="ECO:0007669"/>
    <property type="project" value="EnsemblMetazoa"/>
</dbReference>
<dbReference type="GO" id="GO:0045500">
    <property type="term" value="P:sevenless signaling pathway"/>
    <property type="evidence" value="ECO:0007669"/>
    <property type="project" value="EnsemblMetazoa"/>
</dbReference>
<dbReference type="PROSITE" id="PS50105">
    <property type="entry name" value="SAM_DOMAIN"/>
    <property type="match status" value="1"/>
</dbReference>
<dbReference type="SUPFAM" id="SSF47769">
    <property type="entry name" value="SAM/Pointed domain"/>
    <property type="match status" value="1"/>
</dbReference>
<dbReference type="Pfam" id="PF00536">
    <property type="entry name" value="SAM_1"/>
    <property type="match status" value="1"/>
</dbReference>
<dbReference type="OrthoDB" id="74412at2759"/>
<dbReference type="GO" id="GO:0008543">
    <property type="term" value="P:fibroblast growth factor receptor signaling pathway"/>
    <property type="evidence" value="ECO:0007669"/>
    <property type="project" value="EnsemblMetazoa"/>
</dbReference>
<evidence type="ECO:0000259" key="1">
    <source>
        <dbReference type="PROSITE" id="PS50105"/>
    </source>
</evidence>
<sequence length="102" mass="12090">MAYINIAEWTPDQVTDWIKGLDESMKGYLYEFSKQEIGGRALLNIRPYELENLGMLRIGHQRSCWRRTANKSLIFQHYHLKTTICSSWPCMWPRQPRICIAN</sequence>
<dbReference type="GO" id="GO:0009898">
    <property type="term" value="C:cytoplasmic side of plasma membrane"/>
    <property type="evidence" value="ECO:0007669"/>
    <property type="project" value="EnsemblMetazoa"/>
</dbReference>
<feature type="domain" description="SAM" evidence="1">
    <location>
        <begin position="9"/>
        <end position="62"/>
    </location>
</feature>
<dbReference type="InterPro" id="IPR001660">
    <property type="entry name" value="SAM"/>
</dbReference>
<evidence type="ECO:0000313" key="2">
    <source>
        <dbReference type="EMBL" id="EDX15394.1"/>
    </source>
</evidence>
<dbReference type="GO" id="GO:0030234">
    <property type="term" value="F:enzyme regulator activity"/>
    <property type="evidence" value="ECO:0007669"/>
    <property type="project" value="EnsemblMetazoa"/>
</dbReference>
<dbReference type="InterPro" id="IPR013761">
    <property type="entry name" value="SAM/pointed_sf"/>
</dbReference>
<dbReference type="HOGENOM" id="CLU_2280348_0_0_1"/>
<dbReference type="Proteomes" id="UP000000304">
    <property type="component" value="Unassembled WGS sequence"/>
</dbReference>
<dbReference type="GO" id="GO:0070374">
    <property type="term" value="P:positive regulation of ERK1 and ERK2 cascade"/>
    <property type="evidence" value="ECO:0007669"/>
    <property type="project" value="EnsemblMetazoa"/>
</dbReference>
<dbReference type="GO" id="GO:0031435">
    <property type="term" value="F:mitogen-activated protein kinase kinase kinase binding"/>
    <property type="evidence" value="ECO:0007669"/>
    <property type="project" value="EnsemblMetazoa"/>
</dbReference>
<dbReference type="GO" id="GO:0030971">
    <property type="term" value="F:receptor tyrosine kinase binding"/>
    <property type="evidence" value="ECO:0007669"/>
    <property type="project" value="EnsemblMetazoa"/>
</dbReference>